<evidence type="ECO:0000259" key="4">
    <source>
        <dbReference type="PROSITE" id="PS51077"/>
    </source>
</evidence>
<evidence type="ECO:0000256" key="3">
    <source>
        <dbReference type="ARBA" id="ARBA00023163"/>
    </source>
</evidence>
<feature type="domain" description="IclR-ED" evidence="5">
    <location>
        <begin position="72"/>
        <end position="253"/>
    </location>
</feature>
<organism evidence="6 7">
    <name type="scientific">Pseudarthrobacter niigatensis</name>
    <dbReference type="NCBI Taxonomy" id="369935"/>
    <lineage>
        <taxon>Bacteria</taxon>
        <taxon>Bacillati</taxon>
        <taxon>Actinomycetota</taxon>
        <taxon>Actinomycetes</taxon>
        <taxon>Micrococcales</taxon>
        <taxon>Micrococcaceae</taxon>
        <taxon>Pseudarthrobacter</taxon>
    </lineage>
</organism>
<dbReference type="SUPFAM" id="SSF46785">
    <property type="entry name" value="Winged helix' DNA-binding domain"/>
    <property type="match status" value="1"/>
</dbReference>
<dbReference type="PROSITE" id="PS51077">
    <property type="entry name" value="HTH_ICLR"/>
    <property type="match status" value="1"/>
</dbReference>
<dbReference type="PROSITE" id="PS51078">
    <property type="entry name" value="ICLR_ED"/>
    <property type="match status" value="1"/>
</dbReference>
<dbReference type="Pfam" id="PF01614">
    <property type="entry name" value="IclR_C"/>
    <property type="match status" value="1"/>
</dbReference>
<dbReference type="InterPro" id="IPR005471">
    <property type="entry name" value="Tscrpt_reg_IclR_N"/>
</dbReference>
<dbReference type="InterPro" id="IPR036390">
    <property type="entry name" value="WH_DNA-bd_sf"/>
</dbReference>
<evidence type="ECO:0000313" key="7">
    <source>
        <dbReference type="Proteomes" id="UP001239267"/>
    </source>
</evidence>
<dbReference type="InterPro" id="IPR050707">
    <property type="entry name" value="HTH_MetabolicPath_Reg"/>
</dbReference>
<dbReference type="InterPro" id="IPR029016">
    <property type="entry name" value="GAF-like_dom_sf"/>
</dbReference>
<keyword evidence="3" id="KW-0804">Transcription</keyword>
<dbReference type="InterPro" id="IPR036388">
    <property type="entry name" value="WH-like_DNA-bd_sf"/>
</dbReference>
<dbReference type="Pfam" id="PF09339">
    <property type="entry name" value="HTH_IclR"/>
    <property type="match status" value="1"/>
</dbReference>
<keyword evidence="2 6" id="KW-0238">DNA-binding</keyword>
<proteinExistence type="predicted"/>
<dbReference type="RefSeq" id="WP_307360209.1">
    <property type="nucleotide sequence ID" value="NZ_JAUSTB010000007.1"/>
</dbReference>
<dbReference type="SUPFAM" id="SSF55781">
    <property type="entry name" value="GAF domain-like"/>
    <property type="match status" value="1"/>
</dbReference>
<dbReference type="Gene3D" id="3.30.450.40">
    <property type="match status" value="1"/>
</dbReference>
<dbReference type="GO" id="GO:0045892">
    <property type="term" value="P:negative regulation of DNA-templated transcription"/>
    <property type="evidence" value="ECO:0007669"/>
    <property type="project" value="TreeGrafter"/>
</dbReference>
<dbReference type="PANTHER" id="PTHR30136">
    <property type="entry name" value="HELIX-TURN-HELIX TRANSCRIPTIONAL REGULATOR, ICLR FAMILY"/>
    <property type="match status" value="1"/>
</dbReference>
<name>A0AAJ1WG52_9MICC</name>
<dbReference type="GO" id="GO:0003677">
    <property type="term" value="F:DNA binding"/>
    <property type="evidence" value="ECO:0007669"/>
    <property type="project" value="UniProtKB-KW"/>
</dbReference>
<dbReference type="PANTHER" id="PTHR30136:SF39">
    <property type="entry name" value="TRANSCRIPTIONAL REGULATORY PROTEIN"/>
    <property type="match status" value="1"/>
</dbReference>
<reference evidence="6 7" key="1">
    <citation type="submission" date="2023-07" db="EMBL/GenBank/DDBJ databases">
        <title>Sorghum-associated microbial communities from plants grown in Nebraska, USA.</title>
        <authorList>
            <person name="Schachtman D."/>
        </authorList>
    </citation>
    <scope>NUCLEOTIDE SEQUENCE [LARGE SCALE GENOMIC DNA]</scope>
    <source>
        <strain evidence="6 7">DS1001</strain>
    </source>
</reference>
<evidence type="ECO:0000313" key="6">
    <source>
        <dbReference type="EMBL" id="MDQ0146515.1"/>
    </source>
</evidence>
<dbReference type="InterPro" id="IPR014757">
    <property type="entry name" value="Tscrpt_reg_IclR_C"/>
</dbReference>
<dbReference type="EMBL" id="JAUSTB010000007">
    <property type="protein sequence ID" value="MDQ0146515.1"/>
    <property type="molecule type" value="Genomic_DNA"/>
</dbReference>
<comment type="caution">
    <text evidence="6">The sequence shown here is derived from an EMBL/GenBank/DDBJ whole genome shotgun (WGS) entry which is preliminary data.</text>
</comment>
<protein>
    <submittedName>
        <fullName evidence="6">DNA-binding IclR family transcriptional regulator</fullName>
    </submittedName>
</protein>
<dbReference type="Gene3D" id="1.10.10.10">
    <property type="entry name" value="Winged helix-like DNA-binding domain superfamily/Winged helix DNA-binding domain"/>
    <property type="match status" value="1"/>
</dbReference>
<dbReference type="SMART" id="SM00346">
    <property type="entry name" value="HTH_ICLR"/>
    <property type="match status" value="1"/>
</dbReference>
<dbReference type="GO" id="GO:0003700">
    <property type="term" value="F:DNA-binding transcription factor activity"/>
    <property type="evidence" value="ECO:0007669"/>
    <property type="project" value="TreeGrafter"/>
</dbReference>
<dbReference type="AlphaFoldDB" id="A0AAJ1WG52"/>
<dbReference type="Proteomes" id="UP001239267">
    <property type="component" value="Unassembled WGS sequence"/>
</dbReference>
<gene>
    <name evidence="6" type="ORF">J2T23_002412</name>
</gene>
<keyword evidence="7" id="KW-1185">Reference proteome</keyword>
<evidence type="ECO:0000259" key="5">
    <source>
        <dbReference type="PROSITE" id="PS51078"/>
    </source>
</evidence>
<feature type="domain" description="HTH iclR-type" evidence="4">
    <location>
        <begin position="11"/>
        <end position="71"/>
    </location>
</feature>
<evidence type="ECO:0000256" key="2">
    <source>
        <dbReference type="ARBA" id="ARBA00023125"/>
    </source>
</evidence>
<sequence>MSSSETSATPLLVLRKITAILDAFSLAQPELSLAEIRSSTGVPHSTVQRLVANMVQEGILDRHGDRYRVGVRMAHWAAPATQGLDFLELLTPVLRRLRDELGETACIFRESQGKRVCIALAETRRMLRRAVSVGEIMPLHVGAAGRVLLAWNPEVAERVYRSGLASLTDQTITDAASLEESVAKARADGFAITTGERVSGASGISAPIFGPQGELFGALTVMGPALRMPFEVCASWVEQVLAAAEEGTRVIGGTIPQ</sequence>
<evidence type="ECO:0000256" key="1">
    <source>
        <dbReference type="ARBA" id="ARBA00023015"/>
    </source>
</evidence>
<keyword evidence="1" id="KW-0805">Transcription regulation</keyword>
<accession>A0AAJ1WG52</accession>